<sequence length="106" mass="11266">MHGGEGGAMKQMKRNAALVAWRICFAAKQWCFGNGGILLRFALLVAFFYGGCSVTAVALFTSPVLAARKAATAASAFCFGKAAAGIWHDGTKVLRGFAHFLNMFCI</sequence>
<evidence type="ECO:0000313" key="2">
    <source>
        <dbReference type="EMBL" id="GFT70445.1"/>
    </source>
</evidence>
<accession>A0A8X6U386</accession>
<evidence type="ECO:0000256" key="1">
    <source>
        <dbReference type="SAM" id="Phobius"/>
    </source>
</evidence>
<name>A0A8X6U386_NEPPI</name>
<keyword evidence="3" id="KW-1185">Reference proteome</keyword>
<evidence type="ECO:0000313" key="3">
    <source>
        <dbReference type="Proteomes" id="UP000887013"/>
    </source>
</evidence>
<gene>
    <name evidence="2" type="ORF">NPIL_367471</name>
</gene>
<proteinExistence type="predicted"/>
<dbReference type="EMBL" id="BMAW01116377">
    <property type="protein sequence ID" value="GFT70445.1"/>
    <property type="molecule type" value="Genomic_DNA"/>
</dbReference>
<dbReference type="Proteomes" id="UP000887013">
    <property type="component" value="Unassembled WGS sequence"/>
</dbReference>
<keyword evidence="1" id="KW-0812">Transmembrane</keyword>
<reference evidence="2" key="1">
    <citation type="submission" date="2020-08" db="EMBL/GenBank/DDBJ databases">
        <title>Multicomponent nature underlies the extraordinary mechanical properties of spider dragline silk.</title>
        <authorList>
            <person name="Kono N."/>
            <person name="Nakamura H."/>
            <person name="Mori M."/>
            <person name="Yoshida Y."/>
            <person name="Ohtoshi R."/>
            <person name="Malay A.D."/>
            <person name="Moran D.A.P."/>
            <person name="Tomita M."/>
            <person name="Numata K."/>
            <person name="Arakawa K."/>
        </authorList>
    </citation>
    <scope>NUCLEOTIDE SEQUENCE</scope>
</reference>
<keyword evidence="1" id="KW-1133">Transmembrane helix</keyword>
<feature type="transmembrane region" description="Helical" evidence="1">
    <location>
        <begin position="36"/>
        <end position="60"/>
    </location>
</feature>
<protein>
    <submittedName>
        <fullName evidence="2">Uncharacterized protein</fullName>
    </submittedName>
</protein>
<keyword evidence="1" id="KW-0472">Membrane</keyword>
<comment type="caution">
    <text evidence="2">The sequence shown here is derived from an EMBL/GenBank/DDBJ whole genome shotgun (WGS) entry which is preliminary data.</text>
</comment>
<dbReference type="AlphaFoldDB" id="A0A8X6U386"/>
<organism evidence="2 3">
    <name type="scientific">Nephila pilipes</name>
    <name type="common">Giant wood spider</name>
    <name type="synonym">Nephila maculata</name>
    <dbReference type="NCBI Taxonomy" id="299642"/>
    <lineage>
        <taxon>Eukaryota</taxon>
        <taxon>Metazoa</taxon>
        <taxon>Ecdysozoa</taxon>
        <taxon>Arthropoda</taxon>
        <taxon>Chelicerata</taxon>
        <taxon>Arachnida</taxon>
        <taxon>Araneae</taxon>
        <taxon>Araneomorphae</taxon>
        <taxon>Entelegynae</taxon>
        <taxon>Araneoidea</taxon>
        <taxon>Nephilidae</taxon>
        <taxon>Nephila</taxon>
    </lineage>
</organism>